<reference evidence="2" key="1">
    <citation type="journal article" date="2012" name="Nat. Biotechnol.">
        <title>Reference genome sequence of the model plant Setaria.</title>
        <authorList>
            <person name="Bennetzen J.L."/>
            <person name="Schmutz J."/>
            <person name="Wang H."/>
            <person name="Percifield R."/>
            <person name="Hawkins J."/>
            <person name="Pontaroli A.C."/>
            <person name="Estep M."/>
            <person name="Feng L."/>
            <person name="Vaughn J.N."/>
            <person name="Grimwood J."/>
            <person name="Jenkins J."/>
            <person name="Barry K."/>
            <person name="Lindquist E."/>
            <person name="Hellsten U."/>
            <person name="Deshpande S."/>
            <person name="Wang X."/>
            <person name="Wu X."/>
            <person name="Mitros T."/>
            <person name="Triplett J."/>
            <person name="Yang X."/>
            <person name="Ye C.Y."/>
            <person name="Mauro-Herrera M."/>
            <person name="Wang L."/>
            <person name="Li P."/>
            <person name="Sharma M."/>
            <person name="Sharma R."/>
            <person name="Ronald P.C."/>
            <person name="Panaud O."/>
            <person name="Kellogg E.A."/>
            <person name="Brutnell T.P."/>
            <person name="Doust A.N."/>
            <person name="Tuskan G.A."/>
            <person name="Rokhsar D."/>
            <person name="Devos K.M."/>
        </authorList>
    </citation>
    <scope>NUCLEOTIDE SEQUENCE [LARGE SCALE GENOMIC DNA]</scope>
    <source>
        <strain evidence="2">Yugu1</strain>
    </source>
</reference>
<protein>
    <recommendedName>
        <fullName evidence="1">DUF8040 domain-containing protein</fullName>
    </recommendedName>
</protein>
<reference evidence="2" key="2">
    <citation type="submission" date="2015-07" db="EMBL/GenBank/DDBJ databases">
        <authorList>
            <person name="Noorani M."/>
        </authorList>
    </citation>
    <scope>NUCLEOTIDE SEQUENCE</scope>
    <source>
        <strain evidence="2">Yugu1</strain>
    </source>
</reference>
<dbReference type="EMBL" id="CM003529">
    <property type="protein sequence ID" value="RCV12026.1"/>
    <property type="molecule type" value="Genomic_DNA"/>
</dbReference>
<dbReference type="OrthoDB" id="688693at2759"/>
<dbReference type="AlphaFoldDB" id="A0A368Q1V8"/>
<proteinExistence type="predicted"/>
<evidence type="ECO:0000259" key="1">
    <source>
        <dbReference type="Pfam" id="PF26138"/>
    </source>
</evidence>
<organism evidence="2">
    <name type="scientific">Setaria italica</name>
    <name type="common">Foxtail millet</name>
    <name type="synonym">Panicum italicum</name>
    <dbReference type="NCBI Taxonomy" id="4555"/>
    <lineage>
        <taxon>Eukaryota</taxon>
        <taxon>Viridiplantae</taxon>
        <taxon>Streptophyta</taxon>
        <taxon>Embryophyta</taxon>
        <taxon>Tracheophyta</taxon>
        <taxon>Spermatophyta</taxon>
        <taxon>Magnoliopsida</taxon>
        <taxon>Liliopsida</taxon>
        <taxon>Poales</taxon>
        <taxon>Poaceae</taxon>
        <taxon>PACMAD clade</taxon>
        <taxon>Panicoideae</taxon>
        <taxon>Panicodae</taxon>
        <taxon>Paniceae</taxon>
        <taxon>Cenchrinae</taxon>
        <taxon>Setaria</taxon>
    </lineage>
</organism>
<accession>A0A368Q1V8</accession>
<sequence length="186" mass="21563">MSPSSLLLVLPRSSSCYLLILPRSSSCYLDLCGPRLACANPCFGFVETDPESFNNTVAEKQTTCRSRKNKFRSSRRSKKSTRSLPRKIMESWEGEVRRFMLEEKEEDDELFLVMVPTLQQCLYEEKRSKHTSTLPGAEKVKQILEGHENWCKVEFSMEPEIFRVIANYLRVENLLRDTVVLELRSS</sequence>
<feature type="domain" description="DUF8040" evidence="1">
    <location>
        <begin position="131"/>
        <end position="179"/>
    </location>
</feature>
<evidence type="ECO:0000313" key="2">
    <source>
        <dbReference type="EMBL" id="RCV12026.1"/>
    </source>
</evidence>
<name>A0A368Q1V8_SETIT</name>
<dbReference type="Pfam" id="PF26138">
    <property type="entry name" value="DUF8040"/>
    <property type="match status" value="1"/>
</dbReference>
<dbReference type="InterPro" id="IPR058353">
    <property type="entry name" value="DUF8040"/>
</dbReference>
<gene>
    <name evidence="2" type="ORF">SETIT_2G234900v2</name>
</gene>